<protein>
    <submittedName>
        <fullName evidence="1">Uncharacterized protein</fullName>
    </submittedName>
</protein>
<accession>A0AA40VDD6</accession>
<dbReference type="AlphaFoldDB" id="A0AA40VDD6"/>
<proteinExistence type="predicted"/>
<dbReference type="RefSeq" id="WP_182556152.1">
    <property type="nucleotide sequence ID" value="NZ_BPRF01000004.1"/>
</dbReference>
<gene>
    <name evidence="1" type="ORF">HNR51_004171</name>
</gene>
<evidence type="ECO:0000313" key="2">
    <source>
        <dbReference type="Proteomes" id="UP000543554"/>
    </source>
</evidence>
<keyword evidence="2" id="KW-1185">Reference proteome</keyword>
<evidence type="ECO:0000313" key="1">
    <source>
        <dbReference type="EMBL" id="MBA8915075.1"/>
    </source>
</evidence>
<comment type="caution">
    <text evidence="1">The sequence shown here is derived from an EMBL/GenBank/DDBJ whole genome shotgun (WGS) entry which is preliminary data.</text>
</comment>
<dbReference type="EMBL" id="JACJIB010000007">
    <property type="protein sequence ID" value="MBA8915075.1"/>
    <property type="molecule type" value="Genomic_DNA"/>
</dbReference>
<sequence length="211" mass="22878">MKTEAPQIDPRALAVRDCVEASRLSYRAARVLGHEAVSELLSSLDPPAYDEEDERAQTDEEAAAAHLAGLEELAREAAPDADGPDDIEEMEDGTIRVTSTGFAEIAGMTYGTACWWFRTTGLKGQVDLEMIEQVLAGQEARWRRHAGTEATELARILKGVRRYLAEYAGKRAAEAAARYGLMKALAKARVTLAADEISALVSQVVDTRGNA</sequence>
<name>A0AA40VDD6_9HYPH</name>
<organism evidence="1 2">
    <name type="scientific">Methylorubrum thiocyanatum</name>
    <dbReference type="NCBI Taxonomy" id="47958"/>
    <lineage>
        <taxon>Bacteria</taxon>
        <taxon>Pseudomonadati</taxon>
        <taxon>Pseudomonadota</taxon>
        <taxon>Alphaproteobacteria</taxon>
        <taxon>Hyphomicrobiales</taxon>
        <taxon>Methylobacteriaceae</taxon>
        <taxon>Methylorubrum</taxon>
    </lineage>
</organism>
<reference evidence="1 2" key="1">
    <citation type="submission" date="2020-08" db="EMBL/GenBank/DDBJ databases">
        <title>Genomic Encyclopedia of Type Strains, Phase IV (KMG-IV): sequencing the most valuable type-strain genomes for metagenomic binning, comparative biology and taxonomic classification.</title>
        <authorList>
            <person name="Goeker M."/>
        </authorList>
    </citation>
    <scope>NUCLEOTIDE SEQUENCE [LARGE SCALE GENOMIC DNA]</scope>
    <source>
        <strain evidence="1 2">DSM 11490</strain>
    </source>
</reference>
<dbReference type="Proteomes" id="UP000543554">
    <property type="component" value="Unassembled WGS sequence"/>
</dbReference>